<dbReference type="SUPFAM" id="SSF54001">
    <property type="entry name" value="Cysteine proteinases"/>
    <property type="match status" value="1"/>
</dbReference>
<dbReference type="InterPro" id="IPR039417">
    <property type="entry name" value="Peptidase_C1A_papain-like"/>
</dbReference>
<evidence type="ECO:0000256" key="4">
    <source>
        <dbReference type="ARBA" id="ARBA00022807"/>
    </source>
</evidence>
<dbReference type="PRINTS" id="PR00705">
    <property type="entry name" value="PAPAIN"/>
</dbReference>
<evidence type="ECO:0000256" key="5">
    <source>
        <dbReference type="ARBA" id="ARBA00023145"/>
    </source>
</evidence>
<gene>
    <name evidence="10" type="ORF">ACJMK2_008197</name>
    <name evidence="11" type="ORF">ACJMK2_008208</name>
</gene>
<evidence type="ECO:0000256" key="2">
    <source>
        <dbReference type="ARBA" id="ARBA00022670"/>
    </source>
</evidence>
<keyword evidence="2" id="KW-0645">Protease</keyword>
<dbReference type="InterPro" id="IPR000668">
    <property type="entry name" value="Peptidase_C1A_C"/>
</dbReference>
<feature type="domain" description="Peptidase C1A papain C-terminal" evidence="8">
    <location>
        <begin position="120"/>
        <end position="375"/>
    </location>
</feature>
<protein>
    <submittedName>
        <fullName evidence="10">Uncharacterized protein</fullName>
    </submittedName>
</protein>
<dbReference type="EMBL" id="JBJQND010000011">
    <property type="protein sequence ID" value="KAL3862211.1"/>
    <property type="molecule type" value="Genomic_DNA"/>
</dbReference>
<dbReference type="CDD" id="cd02248">
    <property type="entry name" value="Peptidase_C1A"/>
    <property type="match status" value="1"/>
</dbReference>
<evidence type="ECO:0000259" key="8">
    <source>
        <dbReference type="SMART" id="SM00645"/>
    </source>
</evidence>
<organism evidence="10 12">
    <name type="scientific">Sinanodonta woodiana</name>
    <name type="common">Chinese pond mussel</name>
    <name type="synonym">Anodonta woodiana</name>
    <dbReference type="NCBI Taxonomy" id="1069815"/>
    <lineage>
        <taxon>Eukaryota</taxon>
        <taxon>Metazoa</taxon>
        <taxon>Spiralia</taxon>
        <taxon>Lophotrochozoa</taxon>
        <taxon>Mollusca</taxon>
        <taxon>Bivalvia</taxon>
        <taxon>Autobranchia</taxon>
        <taxon>Heteroconchia</taxon>
        <taxon>Palaeoheterodonta</taxon>
        <taxon>Unionida</taxon>
        <taxon>Unionoidea</taxon>
        <taxon>Unionidae</taxon>
        <taxon>Unioninae</taxon>
        <taxon>Sinanodonta</taxon>
    </lineage>
</organism>
<evidence type="ECO:0000259" key="9">
    <source>
        <dbReference type="SMART" id="SM00848"/>
    </source>
</evidence>
<comment type="similarity">
    <text evidence="1">Belongs to the peptidase C1 family.</text>
</comment>
<dbReference type="EMBL" id="JBJQND010000011">
    <property type="protein sequence ID" value="KAL3862210.1"/>
    <property type="molecule type" value="Genomic_DNA"/>
</dbReference>
<evidence type="ECO:0000313" key="11">
    <source>
        <dbReference type="EMBL" id="KAL3862222.1"/>
    </source>
</evidence>
<dbReference type="AlphaFoldDB" id="A0ABD3VP41"/>
<keyword evidence="6" id="KW-1015">Disulfide bond</keyword>
<dbReference type="SMART" id="SM00848">
    <property type="entry name" value="Inhibitor_I29"/>
    <property type="match status" value="1"/>
</dbReference>
<reference evidence="10 12" key="1">
    <citation type="submission" date="2024-11" db="EMBL/GenBank/DDBJ databases">
        <title>Chromosome-level genome assembly of the freshwater bivalve Anodonta woodiana.</title>
        <authorList>
            <person name="Chen X."/>
        </authorList>
    </citation>
    <scope>NUCLEOTIDE SEQUENCE [LARGE SCALE GENOMIC DNA]</scope>
    <source>
        <strain evidence="10">MN2024</strain>
        <tissue evidence="10">Gills</tissue>
    </source>
</reference>
<dbReference type="InterPro" id="IPR038765">
    <property type="entry name" value="Papain-like_cys_pep_sf"/>
</dbReference>
<dbReference type="PROSITE" id="PS00139">
    <property type="entry name" value="THIOL_PROTEASE_CYS"/>
    <property type="match status" value="1"/>
</dbReference>
<dbReference type="Pfam" id="PF00112">
    <property type="entry name" value="Peptidase_C1"/>
    <property type="match status" value="1"/>
</dbReference>
<dbReference type="GO" id="GO:0008234">
    <property type="term" value="F:cysteine-type peptidase activity"/>
    <property type="evidence" value="ECO:0007669"/>
    <property type="project" value="UniProtKB-KW"/>
</dbReference>
<evidence type="ECO:0000313" key="10">
    <source>
        <dbReference type="EMBL" id="KAL3862210.1"/>
    </source>
</evidence>
<keyword evidence="4" id="KW-0788">Thiol protease</keyword>
<feature type="signal peptide" evidence="7">
    <location>
        <begin position="1"/>
        <end position="22"/>
    </location>
</feature>
<dbReference type="PANTHER" id="PTHR12411">
    <property type="entry name" value="CYSTEINE PROTEASE FAMILY C1-RELATED"/>
    <property type="match status" value="1"/>
</dbReference>
<dbReference type="GO" id="GO:0006508">
    <property type="term" value="P:proteolysis"/>
    <property type="evidence" value="ECO:0007669"/>
    <property type="project" value="UniProtKB-KW"/>
</dbReference>
<feature type="domain" description="Cathepsin propeptide inhibitor" evidence="9">
    <location>
        <begin position="35"/>
        <end position="92"/>
    </location>
</feature>
<evidence type="ECO:0000256" key="7">
    <source>
        <dbReference type="SAM" id="SignalP"/>
    </source>
</evidence>
<sequence length="378" mass="42667">MKVTNMVSAGIILIICISLCQSKYLEDVESTLAIFRLWKAEYGKQYLSVEEEGRKFEIFRDNLKWINQLNDEYSEFTEYAVNKFADMSKEEFIAKVLMVSRPYPKHNGDRILQIERIGDIPDTFDWTTQGKVTSVKDQGSAGSCWAFSTIGNIEGQWAMMGKKLTNFSVEQIVDCDGTEDIVQQHADCGIYGGWPYLAYQYVMKTGGLESWDDYPYCCGLGGGPGTCFACPAPSYNKTLCGPPIPWCNMTQSCVFKVDKSKFVPDLKVIDWKLVEQNESSIAEVLIKYGPLSVAMDARMLQFYHRGVFKSRLCSKTSLDHAVLLVGYGTDKSVFGTTPYWKVKNSWGPKWGENGYFRIERGTGMCGINTQVTTAFLQQ</sequence>
<evidence type="ECO:0000256" key="1">
    <source>
        <dbReference type="ARBA" id="ARBA00008455"/>
    </source>
</evidence>
<dbReference type="InterPro" id="IPR013128">
    <property type="entry name" value="Peptidase_C1A"/>
</dbReference>
<dbReference type="SMART" id="SM00645">
    <property type="entry name" value="Pept_C1"/>
    <property type="match status" value="1"/>
</dbReference>
<keyword evidence="7" id="KW-0732">Signal</keyword>
<dbReference type="EMBL" id="JBJQND010000011">
    <property type="protein sequence ID" value="KAL3862222.1"/>
    <property type="molecule type" value="Genomic_DNA"/>
</dbReference>
<comment type="caution">
    <text evidence="10">The sequence shown here is derived from an EMBL/GenBank/DDBJ whole genome shotgun (WGS) entry which is preliminary data.</text>
</comment>
<keyword evidence="5" id="KW-0865">Zymogen</keyword>
<keyword evidence="3" id="KW-0378">Hydrolase</keyword>
<keyword evidence="12" id="KW-1185">Reference proteome</keyword>
<dbReference type="PROSITE" id="PS00639">
    <property type="entry name" value="THIOL_PROTEASE_HIS"/>
    <property type="match status" value="1"/>
</dbReference>
<dbReference type="InterPro" id="IPR013201">
    <property type="entry name" value="Prot_inhib_I29"/>
</dbReference>
<evidence type="ECO:0000256" key="6">
    <source>
        <dbReference type="ARBA" id="ARBA00023157"/>
    </source>
</evidence>
<dbReference type="Pfam" id="PF08246">
    <property type="entry name" value="Inhibitor_I29"/>
    <property type="match status" value="1"/>
</dbReference>
<feature type="chain" id="PRO_5044725131" evidence="7">
    <location>
        <begin position="23"/>
        <end position="378"/>
    </location>
</feature>
<evidence type="ECO:0000313" key="12">
    <source>
        <dbReference type="Proteomes" id="UP001634394"/>
    </source>
</evidence>
<name>A0ABD3VP41_SINWO</name>
<dbReference type="Gene3D" id="3.90.70.10">
    <property type="entry name" value="Cysteine proteinases"/>
    <property type="match status" value="1"/>
</dbReference>
<accession>A0ABD3VP41</accession>
<dbReference type="InterPro" id="IPR000169">
    <property type="entry name" value="Pept_cys_AS"/>
</dbReference>
<evidence type="ECO:0000256" key="3">
    <source>
        <dbReference type="ARBA" id="ARBA00022801"/>
    </source>
</evidence>
<dbReference type="Proteomes" id="UP001634394">
    <property type="component" value="Unassembled WGS sequence"/>
</dbReference>
<dbReference type="InterPro" id="IPR025660">
    <property type="entry name" value="Pept_his_AS"/>
</dbReference>
<proteinExistence type="inferred from homology"/>